<keyword evidence="3" id="KW-1185">Reference proteome</keyword>
<dbReference type="EMBL" id="FNUK01000035">
    <property type="protein sequence ID" value="SEG13813.1"/>
    <property type="molecule type" value="Genomic_DNA"/>
</dbReference>
<feature type="transmembrane region" description="Helical" evidence="1">
    <location>
        <begin position="6"/>
        <end position="27"/>
    </location>
</feature>
<reference evidence="3" key="1">
    <citation type="submission" date="2016-10" db="EMBL/GenBank/DDBJ databases">
        <authorList>
            <person name="Varghese N."/>
            <person name="Submissions S."/>
        </authorList>
    </citation>
    <scope>NUCLEOTIDE SEQUENCE [LARGE SCALE GENOMIC DNA]</scope>
    <source>
        <strain evidence="3">DSM 5463</strain>
    </source>
</reference>
<dbReference type="RefSeq" id="WP_159945886.1">
    <property type="nucleotide sequence ID" value="NZ_FNUK01000035.1"/>
</dbReference>
<proteinExistence type="predicted"/>
<evidence type="ECO:0000313" key="3">
    <source>
        <dbReference type="Proteomes" id="UP000242850"/>
    </source>
</evidence>
<evidence type="ECO:0000256" key="1">
    <source>
        <dbReference type="SAM" id="Phobius"/>
    </source>
</evidence>
<gene>
    <name evidence="2" type="ORF">SAMN05660865_01831</name>
</gene>
<keyword evidence="1" id="KW-1133">Transmembrane helix</keyword>
<keyword evidence="1" id="KW-0472">Membrane</keyword>
<dbReference type="Proteomes" id="UP000242850">
    <property type="component" value="Unassembled WGS sequence"/>
</dbReference>
<evidence type="ECO:0000313" key="2">
    <source>
        <dbReference type="EMBL" id="SEG13813.1"/>
    </source>
</evidence>
<sequence length="54" mass="6248">MNLIDILALLTNIGLPIIILIIAFLYITSILKKLKSIEEKLDRVITQFENHKKQ</sequence>
<evidence type="ECO:0008006" key="4">
    <source>
        <dbReference type="Google" id="ProtNLM"/>
    </source>
</evidence>
<organism evidence="2 3">
    <name type="scientific">Caloramator fervidus</name>
    <dbReference type="NCBI Taxonomy" id="29344"/>
    <lineage>
        <taxon>Bacteria</taxon>
        <taxon>Bacillati</taxon>
        <taxon>Bacillota</taxon>
        <taxon>Clostridia</taxon>
        <taxon>Eubacteriales</taxon>
        <taxon>Clostridiaceae</taxon>
        <taxon>Caloramator</taxon>
    </lineage>
</organism>
<name>A0A1H5XQ94_9CLOT</name>
<keyword evidence="1" id="KW-0812">Transmembrane</keyword>
<protein>
    <recommendedName>
        <fullName evidence="4">YvrJ protein family protein</fullName>
    </recommendedName>
</protein>
<dbReference type="AlphaFoldDB" id="A0A1H5XQ94"/>
<accession>A0A1H5XQ94</accession>